<evidence type="ECO:0000313" key="11">
    <source>
        <dbReference type="EMBL" id="SEH30270.1"/>
    </source>
</evidence>
<evidence type="ECO:0000256" key="7">
    <source>
        <dbReference type="ARBA" id="ARBA00022989"/>
    </source>
</evidence>
<feature type="transmembrane region" description="Helical" evidence="9">
    <location>
        <begin position="117"/>
        <end position="145"/>
    </location>
</feature>
<protein>
    <recommendedName>
        <fullName evidence="9">Transport permease protein</fullName>
    </recommendedName>
</protein>
<dbReference type="GO" id="GO:0140359">
    <property type="term" value="F:ABC-type transporter activity"/>
    <property type="evidence" value="ECO:0007669"/>
    <property type="project" value="InterPro"/>
</dbReference>
<dbReference type="GO" id="GO:0015920">
    <property type="term" value="P:lipopolysaccharide transport"/>
    <property type="evidence" value="ECO:0007669"/>
    <property type="project" value="TreeGrafter"/>
</dbReference>
<dbReference type="EMBL" id="FNWO01000003">
    <property type="protein sequence ID" value="SEH30270.1"/>
    <property type="molecule type" value="Genomic_DNA"/>
</dbReference>
<dbReference type="InterPro" id="IPR013525">
    <property type="entry name" value="ABC2_TM"/>
</dbReference>
<keyword evidence="3 9" id="KW-0813">Transport</keyword>
<feature type="transmembrane region" description="Helical" evidence="9">
    <location>
        <begin position="43"/>
        <end position="63"/>
    </location>
</feature>
<feature type="transmembrane region" description="Helical" evidence="9">
    <location>
        <begin position="75"/>
        <end position="96"/>
    </location>
</feature>
<dbReference type="RefSeq" id="WP_074765958.1">
    <property type="nucleotide sequence ID" value="NZ_FNWO01000003.1"/>
</dbReference>
<comment type="similarity">
    <text evidence="2 9">Belongs to the ABC-2 integral membrane protein family.</text>
</comment>
<organism evidence="11 12">
    <name type="scientific">Magnetospirillum fulvum</name>
    <name type="common">Rhodospirillum fulvum</name>
    <dbReference type="NCBI Taxonomy" id="1082"/>
    <lineage>
        <taxon>Bacteria</taxon>
        <taxon>Pseudomonadati</taxon>
        <taxon>Pseudomonadota</taxon>
        <taxon>Alphaproteobacteria</taxon>
        <taxon>Rhodospirillales</taxon>
        <taxon>Rhodospirillaceae</taxon>
        <taxon>Magnetospirillum</taxon>
    </lineage>
</organism>
<comment type="subcellular location">
    <subcellularLocation>
        <location evidence="1 9">Cell inner membrane</location>
        <topology evidence="1 9">Multi-pass membrane protein</topology>
    </subcellularLocation>
</comment>
<evidence type="ECO:0000259" key="10">
    <source>
        <dbReference type="PROSITE" id="PS51012"/>
    </source>
</evidence>
<dbReference type="PANTHER" id="PTHR30413">
    <property type="entry name" value="INNER MEMBRANE TRANSPORT PERMEASE"/>
    <property type="match status" value="1"/>
</dbReference>
<evidence type="ECO:0000256" key="4">
    <source>
        <dbReference type="ARBA" id="ARBA00022475"/>
    </source>
</evidence>
<dbReference type="Proteomes" id="UP000182983">
    <property type="component" value="Unassembled WGS sequence"/>
</dbReference>
<keyword evidence="4 9" id="KW-1003">Cell membrane</keyword>
<evidence type="ECO:0000256" key="6">
    <source>
        <dbReference type="ARBA" id="ARBA00022692"/>
    </source>
</evidence>
<accession>A0A1H6H838</accession>
<dbReference type="PANTHER" id="PTHR30413:SF8">
    <property type="entry name" value="TRANSPORT PERMEASE PROTEIN"/>
    <property type="match status" value="1"/>
</dbReference>
<evidence type="ECO:0000256" key="8">
    <source>
        <dbReference type="ARBA" id="ARBA00023136"/>
    </source>
</evidence>
<dbReference type="Pfam" id="PF01061">
    <property type="entry name" value="ABC2_membrane"/>
    <property type="match status" value="1"/>
</dbReference>
<reference evidence="12" key="1">
    <citation type="submission" date="2016-10" db="EMBL/GenBank/DDBJ databases">
        <authorList>
            <person name="Varghese N."/>
            <person name="Submissions S."/>
        </authorList>
    </citation>
    <scope>NUCLEOTIDE SEQUENCE [LARGE SCALE GENOMIC DNA]</scope>
    <source>
        <strain evidence="12">DSM 13234</strain>
    </source>
</reference>
<feature type="transmembrane region" description="Helical" evidence="9">
    <location>
        <begin position="151"/>
        <end position="175"/>
    </location>
</feature>
<evidence type="ECO:0000256" key="3">
    <source>
        <dbReference type="ARBA" id="ARBA00022448"/>
    </source>
</evidence>
<feature type="domain" description="ABC transmembrane type-2" evidence="10">
    <location>
        <begin position="44"/>
        <end position="264"/>
    </location>
</feature>
<feature type="transmembrane region" description="Helical" evidence="9">
    <location>
        <begin position="187"/>
        <end position="206"/>
    </location>
</feature>
<dbReference type="InterPro" id="IPR047817">
    <property type="entry name" value="ABC2_TM_bact-type"/>
</dbReference>
<evidence type="ECO:0000313" key="12">
    <source>
        <dbReference type="Proteomes" id="UP000182983"/>
    </source>
</evidence>
<feature type="transmembrane region" description="Helical" evidence="9">
    <location>
        <begin position="243"/>
        <end position="261"/>
    </location>
</feature>
<keyword evidence="12" id="KW-1185">Reference proteome</keyword>
<proteinExistence type="inferred from homology"/>
<keyword evidence="5" id="KW-0997">Cell inner membrane</keyword>
<evidence type="ECO:0000256" key="2">
    <source>
        <dbReference type="ARBA" id="ARBA00007783"/>
    </source>
</evidence>
<keyword evidence="6 9" id="KW-0812">Transmembrane</keyword>
<keyword evidence="8 9" id="KW-0472">Membrane</keyword>
<dbReference type="PROSITE" id="PS51012">
    <property type="entry name" value="ABC_TM2"/>
    <property type="match status" value="1"/>
</dbReference>
<gene>
    <name evidence="11" type="ORF">SAMN04244559_00887</name>
</gene>
<sequence length="272" mass="30894">MKEIIIQPPNAFAKIDLVELWAYRSLLKSMVRRRLKAEFDQQYLAYVWAVFRPLLMVLLFSLFRNLSEARMGVDIPYPLYVYGGLILWFFFTEAVQQTATSVKHNAGLIQKVYFPRIISPLSAIIANSASFAITVVPLVLMMVWYGSYPDWRIILLPAVLLQIAVLIFGLGCIFAALGLSGNDWDRFLGFSLYVGLYVSPVIYSPSMLPTNALPYYSVNPLVGTLMAFRASLFHGSPWPQWEWAYSCAFSLIVAVVGLVMFQRAEKHIVDRL</sequence>
<name>A0A1H6H838_MAGFU</name>
<dbReference type="AlphaFoldDB" id="A0A1H6H838"/>
<dbReference type="OrthoDB" id="9786910at2"/>
<evidence type="ECO:0000256" key="1">
    <source>
        <dbReference type="ARBA" id="ARBA00004429"/>
    </source>
</evidence>
<dbReference type="GO" id="GO:0005886">
    <property type="term" value="C:plasma membrane"/>
    <property type="evidence" value="ECO:0007669"/>
    <property type="project" value="UniProtKB-SubCell"/>
</dbReference>
<evidence type="ECO:0000256" key="5">
    <source>
        <dbReference type="ARBA" id="ARBA00022519"/>
    </source>
</evidence>
<keyword evidence="7 9" id="KW-1133">Transmembrane helix</keyword>
<evidence type="ECO:0000256" key="9">
    <source>
        <dbReference type="RuleBase" id="RU361157"/>
    </source>
</evidence>